<evidence type="ECO:0000256" key="5">
    <source>
        <dbReference type="ARBA" id="ARBA00022985"/>
    </source>
</evidence>
<dbReference type="InterPro" id="IPR004960">
    <property type="entry name" value="LipA_acyltrans"/>
</dbReference>
<comment type="caution">
    <text evidence="10">The sequence shown here is derived from an EMBL/GenBank/DDBJ whole genome shotgun (WGS) entry which is preliminary data.</text>
</comment>
<keyword evidence="6 9" id="KW-1133">Transmembrane helix</keyword>
<dbReference type="PANTHER" id="PTHR30606:SF9">
    <property type="entry name" value="LIPID A BIOSYNTHESIS LAUROYLTRANSFERASE"/>
    <property type="match status" value="1"/>
</dbReference>
<keyword evidence="1 9" id="KW-1003">Cell membrane</keyword>
<dbReference type="Proteomes" id="UP000733611">
    <property type="component" value="Unassembled WGS sequence"/>
</dbReference>
<comment type="function">
    <text evidence="9">Catalyzes the transfer of an acyl chain from an acyl-[acyl-carrier-protein] (ACP) to a Kdo(2)-lipid IV(A) to form a Kdo(2)-(acyl)-lipid IV(A).</text>
</comment>
<evidence type="ECO:0000256" key="8">
    <source>
        <dbReference type="ARBA" id="ARBA00023315"/>
    </source>
</evidence>
<comment type="catalytic activity">
    <reaction evidence="9">
        <text>an alpha-Kdo-(2-&gt;4)-alpha-Kdo-(2-&gt;6)-lipid IVA + a fatty acyl-[ACP] = an alpha-Kdo-(2-&gt;4)-alpha-Kdo-(2-&gt;6)-(acyl)-lipid IVA + holo-[ACP]</text>
        <dbReference type="Rhea" id="RHEA:69396"/>
        <dbReference type="Rhea" id="RHEA-COMP:9685"/>
        <dbReference type="Rhea" id="RHEA-COMP:14125"/>
        <dbReference type="ChEBI" id="CHEBI:64479"/>
        <dbReference type="ChEBI" id="CHEBI:138651"/>
        <dbReference type="ChEBI" id="CHEBI:176429"/>
        <dbReference type="ChEBI" id="CHEBI:176430"/>
        <dbReference type="EC" id="2.3.1.241"/>
    </reaction>
</comment>
<dbReference type="EMBL" id="JAHLFE010000209">
    <property type="protein sequence ID" value="MBU3845212.1"/>
    <property type="molecule type" value="Genomic_DNA"/>
</dbReference>
<dbReference type="GO" id="GO:0005886">
    <property type="term" value="C:plasma membrane"/>
    <property type="evidence" value="ECO:0007669"/>
    <property type="project" value="UniProtKB-SubCell"/>
</dbReference>
<keyword evidence="5 9" id="KW-0448">Lipopolysaccharide biosynthesis</keyword>
<feature type="transmembrane region" description="Helical" evidence="9">
    <location>
        <begin position="47"/>
        <end position="65"/>
    </location>
</feature>
<comment type="pathway">
    <text evidence="9">Bacterial outer membrane biogenesis; lipopolysaccharide biosynthesis.</text>
</comment>
<feature type="short sequence motif" description="HXXXXD motif" evidence="9">
    <location>
        <begin position="167"/>
        <end position="172"/>
    </location>
</feature>
<dbReference type="GO" id="GO:0008913">
    <property type="term" value="F:Kdo2-lipid IVA acyltransferase activity"/>
    <property type="evidence" value="ECO:0007669"/>
    <property type="project" value="UniProtKB-EC"/>
</dbReference>
<keyword evidence="7 9" id="KW-0472">Membrane</keyword>
<keyword evidence="2 9" id="KW-0997">Cell inner membrane</keyword>
<accession>A0A948TI62</accession>
<comment type="subcellular location">
    <subcellularLocation>
        <location evidence="9">Cell inner membrane</location>
        <topology evidence="9">Single-pass membrane protein</topology>
    </subcellularLocation>
</comment>
<dbReference type="GO" id="GO:0009103">
    <property type="term" value="P:lipopolysaccharide biosynthetic process"/>
    <property type="evidence" value="ECO:0007669"/>
    <property type="project" value="UniProtKB-UniRule"/>
</dbReference>
<dbReference type="HAMAP" id="MF_01942">
    <property type="entry name" value="Lipid_A_LpxL_LpxP"/>
    <property type="match status" value="1"/>
</dbReference>
<comment type="pathway">
    <text evidence="9">Glycolipid biosynthesis; KDO(2)-lipid A biosynthesis; KDO(2)-lipid A from CMP-3-deoxy-D-manno-octulosonate and lipid IV(A): step 3/4.</text>
</comment>
<name>A0A948TI62_9GAMM</name>
<evidence type="ECO:0000313" key="11">
    <source>
        <dbReference type="Proteomes" id="UP000733611"/>
    </source>
</evidence>
<dbReference type="EC" id="2.3.1.241" evidence="9"/>
<evidence type="ECO:0000256" key="9">
    <source>
        <dbReference type="HAMAP-Rule" id="MF_01942"/>
    </source>
</evidence>
<sequence>MADHEKLKLHTSYQERSKQHRTIKRNITWGSGVTEGVPFSWSLLRPSFWSAWAAIILLFTIVNILPYKVTMALGRGIGKLMHKFLKGRRYVVATNLKLAFPQKSDAERYKLEQQIFANAGMAVFETGIAWFWPDWRLKRLLIIDPEELRLAKELAAKDTRTIAFTCHMVTLEIGARLYALAIKPGIGVYRSSDHPVWEYIQVKGRLRSNLALIDRTDVRSMVKAVMKGYPIWYAPDQDYGITASVFVPFFGVEKACTVTGLHDLARIKGVKVQPFWLVREPQGYHLHVLPPLENFPTENEVADTLRGNQMVEQMISSAPEQYLWMHRRFKTAPEGEPSRYPDIS</sequence>
<reference evidence="10" key="2">
    <citation type="submission" date="2021-04" db="EMBL/GenBank/DDBJ databases">
        <authorList>
            <person name="Gilroy R."/>
        </authorList>
    </citation>
    <scope>NUCLEOTIDE SEQUENCE</scope>
    <source>
        <strain evidence="10">378</strain>
    </source>
</reference>
<comment type="similarity">
    <text evidence="9">Belongs to the LpxL/LpxM/LpxP family.</text>
</comment>
<keyword evidence="4 9" id="KW-0812">Transmembrane</keyword>
<evidence type="ECO:0000256" key="2">
    <source>
        <dbReference type="ARBA" id="ARBA00022519"/>
    </source>
</evidence>
<dbReference type="CDD" id="cd07984">
    <property type="entry name" value="LPLAT_LABLAT-like"/>
    <property type="match status" value="1"/>
</dbReference>
<keyword evidence="8 9" id="KW-0012">Acyltransferase</keyword>
<dbReference type="PANTHER" id="PTHR30606">
    <property type="entry name" value="LIPID A BIOSYNTHESIS LAUROYL ACYLTRANSFERASE"/>
    <property type="match status" value="1"/>
</dbReference>
<dbReference type="InterPro" id="IPR011920">
    <property type="entry name" value="Lipid_A_LpxL_LpxP"/>
</dbReference>
<dbReference type="GO" id="GO:0036104">
    <property type="term" value="P:Kdo2-lipid A biosynthetic process"/>
    <property type="evidence" value="ECO:0007669"/>
    <property type="project" value="UniProtKB-UniRule"/>
</dbReference>
<evidence type="ECO:0000256" key="6">
    <source>
        <dbReference type="ARBA" id="ARBA00022989"/>
    </source>
</evidence>
<reference evidence="10" key="1">
    <citation type="journal article" date="2021" name="PeerJ">
        <title>Extensive microbial diversity within the chicken gut microbiome revealed by metagenomics and culture.</title>
        <authorList>
            <person name="Gilroy R."/>
            <person name="Ravi A."/>
            <person name="Getino M."/>
            <person name="Pursley I."/>
            <person name="Horton D.L."/>
            <person name="Alikhan N.F."/>
            <person name="Baker D."/>
            <person name="Gharbi K."/>
            <person name="Hall N."/>
            <person name="Watson M."/>
            <person name="Adriaenssens E.M."/>
            <person name="Foster-Nyarko E."/>
            <person name="Jarju S."/>
            <person name="Secka A."/>
            <person name="Antonio M."/>
            <person name="Oren A."/>
            <person name="Chaudhuri R.R."/>
            <person name="La Ragione R."/>
            <person name="Hildebrand F."/>
            <person name="Pallen M.J."/>
        </authorList>
    </citation>
    <scope>NUCLEOTIDE SEQUENCE</scope>
    <source>
        <strain evidence="10">378</strain>
    </source>
</reference>
<evidence type="ECO:0000256" key="4">
    <source>
        <dbReference type="ARBA" id="ARBA00022692"/>
    </source>
</evidence>
<protein>
    <recommendedName>
        <fullName evidence="9">Lipid A biosynthesis acyltransferase</fullName>
        <ecNumber evidence="9">2.3.1.241</ecNumber>
    </recommendedName>
    <alternativeName>
        <fullName evidence="9">Kdo(2)-lipid IV(A) acyltransferase</fullName>
    </alternativeName>
</protein>
<dbReference type="NCBIfam" id="TIGR02207">
    <property type="entry name" value="lipid_A_htrB"/>
    <property type="match status" value="1"/>
</dbReference>
<organism evidence="10 11">
    <name type="scientific">Candidatus Anaerobiospirillum pullicola</name>
    <dbReference type="NCBI Taxonomy" id="2838451"/>
    <lineage>
        <taxon>Bacteria</taxon>
        <taxon>Pseudomonadati</taxon>
        <taxon>Pseudomonadota</taxon>
        <taxon>Gammaproteobacteria</taxon>
        <taxon>Aeromonadales</taxon>
        <taxon>Succinivibrionaceae</taxon>
        <taxon>Anaerobiospirillum</taxon>
    </lineage>
</organism>
<evidence type="ECO:0000313" key="10">
    <source>
        <dbReference type="EMBL" id="MBU3845212.1"/>
    </source>
</evidence>
<dbReference type="PIRSF" id="PIRSF026649">
    <property type="entry name" value="MsbB"/>
    <property type="match status" value="1"/>
</dbReference>
<proteinExistence type="inferred from homology"/>
<dbReference type="GO" id="GO:0009245">
    <property type="term" value="P:lipid A biosynthetic process"/>
    <property type="evidence" value="ECO:0007669"/>
    <property type="project" value="InterPro"/>
</dbReference>
<gene>
    <name evidence="9 10" type="primary">lpxL</name>
    <name evidence="10" type="ORF">H9847_10200</name>
</gene>
<evidence type="ECO:0000256" key="3">
    <source>
        <dbReference type="ARBA" id="ARBA00022679"/>
    </source>
</evidence>
<dbReference type="AlphaFoldDB" id="A0A948TI62"/>
<keyword evidence="3 9" id="KW-0808">Transferase</keyword>
<dbReference type="Pfam" id="PF03279">
    <property type="entry name" value="Lip_A_acyltrans"/>
    <property type="match status" value="1"/>
</dbReference>
<evidence type="ECO:0000256" key="1">
    <source>
        <dbReference type="ARBA" id="ARBA00022475"/>
    </source>
</evidence>
<evidence type="ECO:0000256" key="7">
    <source>
        <dbReference type="ARBA" id="ARBA00023136"/>
    </source>
</evidence>